<feature type="active site" evidence="3">
    <location>
        <position position="132"/>
    </location>
</feature>
<dbReference type="HOGENOM" id="CLU_016902_8_2_9"/>
<dbReference type="GO" id="GO:0003723">
    <property type="term" value="F:RNA binding"/>
    <property type="evidence" value="ECO:0007669"/>
    <property type="project" value="UniProtKB-KW"/>
</dbReference>
<dbReference type="AlphaFoldDB" id="H1D169"/>
<proteinExistence type="inferred from homology"/>
<evidence type="ECO:0000313" key="7">
    <source>
        <dbReference type="EMBL" id="EHO62765.1"/>
    </source>
</evidence>
<protein>
    <recommendedName>
        <fullName evidence="5">Pseudouridine synthase</fullName>
        <ecNumber evidence="5">5.4.99.-</ecNumber>
    </recommendedName>
</protein>
<dbReference type="GO" id="GO:0009982">
    <property type="term" value="F:pseudouridine synthase activity"/>
    <property type="evidence" value="ECO:0007669"/>
    <property type="project" value="InterPro"/>
</dbReference>
<dbReference type="GO" id="GO:0140098">
    <property type="term" value="F:catalytic activity, acting on RNA"/>
    <property type="evidence" value="ECO:0007669"/>
    <property type="project" value="UniProtKB-ARBA"/>
</dbReference>
<comment type="function">
    <text evidence="5">Responsible for synthesis of pseudouridine from uracil.</text>
</comment>
<dbReference type="Proteomes" id="UP000003277">
    <property type="component" value="Unassembled WGS sequence"/>
</dbReference>
<evidence type="ECO:0000259" key="6">
    <source>
        <dbReference type="Pfam" id="PF00849"/>
    </source>
</evidence>
<dbReference type="InterPro" id="IPR006145">
    <property type="entry name" value="PsdUridine_synth_RsuA/RluA"/>
</dbReference>
<evidence type="ECO:0000256" key="5">
    <source>
        <dbReference type="RuleBase" id="RU362028"/>
    </source>
</evidence>
<evidence type="ECO:0000256" key="3">
    <source>
        <dbReference type="PIRSR" id="PIRSR606225-1"/>
    </source>
</evidence>
<dbReference type="STRING" id="742743.HMPREF9453_01357"/>
<comment type="caution">
    <text evidence="7">The sequence shown here is derived from an EMBL/GenBank/DDBJ whole genome shotgun (WGS) entry which is preliminary data.</text>
</comment>
<keyword evidence="5" id="KW-0413">Isomerase</keyword>
<dbReference type="PATRIC" id="fig|742743.3.peg.1377"/>
<comment type="catalytic activity">
    <reaction evidence="1 5">
        <text>a uridine in RNA = a pseudouridine in RNA</text>
        <dbReference type="Rhea" id="RHEA:48348"/>
        <dbReference type="Rhea" id="RHEA-COMP:12068"/>
        <dbReference type="Rhea" id="RHEA-COMP:12069"/>
        <dbReference type="ChEBI" id="CHEBI:65314"/>
        <dbReference type="ChEBI" id="CHEBI:65315"/>
    </reaction>
</comment>
<dbReference type="GO" id="GO:0000455">
    <property type="term" value="P:enzyme-directed rRNA pseudouridine synthesis"/>
    <property type="evidence" value="ECO:0007669"/>
    <property type="project" value="TreeGrafter"/>
</dbReference>
<dbReference type="EC" id="5.4.99.-" evidence="5"/>
<dbReference type="OrthoDB" id="9807829at2"/>
<dbReference type="SUPFAM" id="SSF55120">
    <property type="entry name" value="Pseudouridine synthase"/>
    <property type="match status" value="1"/>
</dbReference>
<keyword evidence="8" id="KW-1185">Reference proteome</keyword>
<feature type="domain" description="Pseudouridine synthase RsuA/RluA-like" evidence="6">
    <location>
        <begin position="85"/>
        <end position="233"/>
    </location>
</feature>
<dbReference type="InterPro" id="IPR006224">
    <property type="entry name" value="PsdUridine_synth_RluA-like_CS"/>
</dbReference>
<dbReference type="PANTHER" id="PTHR21600:SF35">
    <property type="entry name" value="PSEUDOURIDINE SYNTHASE"/>
    <property type="match status" value="1"/>
</dbReference>
<evidence type="ECO:0000313" key="8">
    <source>
        <dbReference type="Proteomes" id="UP000003277"/>
    </source>
</evidence>
<dbReference type="InterPro" id="IPR050188">
    <property type="entry name" value="RluA_PseudoU_synthase"/>
</dbReference>
<evidence type="ECO:0000256" key="1">
    <source>
        <dbReference type="ARBA" id="ARBA00000073"/>
    </source>
</evidence>
<dbReference type="RefSeq" id="WP_008859851.1">
    <property type="nucleotide sequence ID" value="NZ_JH591188.1"/>
</dbReference>
<dbReference type="InterPro" id="IPR006225">
    <property type="entry name" value="PsdUridine_synth_RluC/D"/>
</dbReference>
<comment type="similarity">
    <text evidence="2 5">Belongs to the pseudouridine synthase RluA family.</text>
</comment>
<dbReference type="CDD" id="cd02869">
    <property type="entry name" value="PseudoU_synth_RluA_like"/>
    <property type="match status" value="1"/>
</dbReference>
<dbReference type="EMBL" id="ADLT01000045">
    <property type="protein sequence ID" value="EHO62765.1"/>
    <property type="molecule type" value="Genomic_DNA"/>
</dbReference>
<dbReference type="Gene3D" id="3.30.2350.10">
    <property type="entry name" value="Pseudouridine synthase"/>
    <property type="match status" value="1"/>
</dbReference>
<keyword evidence="4" id="KW-0694">RNA-binding</keyword>
<organism evidence="7 8">
    <name type="scientific">Dialister succinatiphilus YIT 11850</name>
    <dbReference type="NCBI Taxonomy" id="742743"/>
    <lineage>
        <taxon>Bacteria</taxon>
        <taxon>Bacillati</taxon>
        <taxon>Bacillota</taxon>
        <taxon>Negativicutes</taxon>
        <taxon>Veillonellales</taxon>
        <taxon>Veillonellaceae</taxon>
        <taxon>Dialister</taxon>
    </lineage>
</organism>
<dbReference type="Pfam" id="PF00849">
    <property type="entry name" value="PseudoU_synth_2"/>
    <property type="match status" value="1"/>
</dbReference>
<dbReference type="PROSITE" id="PS01129">
    <property type="entry name" value="PSI_RLU"/>
    <property type="match status" value="1"/>
</dbReference>
<dbReference type="PANTHER" id="PTHR21600">
    <property type="entry name" value="MITOCHONDRIAL RNA PSEUDOURIDINE SYNTHASE"/>
    <property type="match status" value="1"/>
</dbReference>
<dbReference type="CDD" id="cd00165">
    <property type="entry name" value="S4"/>
    <property type="match status" value="1"/>
</dbReference>
<name>H1D169_9FIRM</name>
<sequence length="300" mass="33901">MEVRYQVASDHEGQELRRFIKGKREFSSALWKRVKWNGKVLINGEAVHNARTVLHEGDEVILSWSEENEVVPSDIPLSIVYEDEDVLVVNKGPGMIIHPTSRNTHDTLVNAVTGYFERNHRNAGIHPVYRLDRNTTGLVVVAKSAMGQYELSKSHDCIYRQYVALVSGRVEPTEGVIEKPIGRKPGSIVEWMVRPDGKWAATEYRVLASSDEASLLLIHLRSGRTHQIRVHFSWLGHPLLGDDLYGGSLDLMKRQALHALSVAFRQPRKGTPLRLYAPMPSDMTEVILKLWGSLDVLKEV</sequence>
<dbReference type="PROSITE" id="PS50889">
    <property type="entry name" value="S4"/>
    <property type="match status" value="1"/>
</dbReference>
<accession>H1D169</accession>
<dbReference type="eggNOG" id="COG0564">
    <property type="taxonomic scope" value="Bacteria"/>
</dbReference>
<gene>
    <name evidence="7" type="ORF">HMPREF9453_01357</name>
</gene>
<dbReference type="NCBIfam" id="TIGR00005">
    <property type="entry name" value="rluA_subfam"/>
    <property type="match status" value="1"/>
</dbReference>
<dbReference type="InterPro" id="IPR020103">
    <property type="entry name" value="PsdUridine_synth_cat_dom_sf"/>
</dbReference>
<evidence type="ECO:0000256" key="2">
    <source>
        <dbReference type="ARBA" id="ARBA00010876"/>
    </source>
</evidence>
<evidence type="ECO:0000256" key="4">
    <source>
        <dbReference type="PROSITE-ProRule" id="PRU00182"/>
    </source>
</evidence>
<reference evidence="7 8" key="1">
    <citation type="submission" date="2011-11" db="EMBL/GenBank/DDBJ databases">
        <title>The Genome Sequence of Dialister succinatiphilus YIT 11850.</title>
        <authorList>
            <consortium name="The Broad Institute Genome Sequencing Platform"/>
            <person name="Earl A."/>
            <person name="Ward D."/>
            <person name="Feldgarden M."/>
            <person name="Gevers D."/>
            <person name="Morotomi M."/>
            <person name="Young S.K."/>
            <person name="Zeng Q."/>
            <person name="Gargeya S."/>
            <person name="Fitzgerald M."/>
            <person name="Haas B."/>
            <person name="Abouelleil A."/>
            <person name="Alvarado L."/>
            <person name="Arachchi H.M."/>
            <person name="Berlin A."/>
            <person name="Brown A."/>
            <person name="Chapman S.B."/>
            <person name="Dunbar C."/>
            <person name="Gearin G."/>
            <person name="Goldberg J."/>
            <person name="Griggs A."/>
            <person name="Gujja S."/>
            <person name="Heiman D."/>
            <person name="Howarth C."/>
            <person name="Lui A."/>
            <person name="MacDonald P.J.P."/>
            <person name="Montmayeur A."/>
            <person name="Murphy C."/>
            <person name="Neiman D."/>
            <person name="Pearson M."/>
            <person name="Priest M."/>
            <person name="Roberts A."/>
            <person name="Saif S."/>
            <person name="Shea T."/>
            <person name="Sisk P."/>
            <person name="Stolte C."/>
            <person name="Sykes S."/>
            <person name="Wortman J."/>
            <person name="Nusbaum C."/>
            <person name="Birren B."/>
        </authorList>
    </citation>
    <scope>NUCLEOTIDE SEQUENCE [LARGE SCALE GENOMIC DNA]</scope>
    <source>
        <strain evidence="7 8">YIT 11850</strain>
    </source>
</reference>